<dbReference type="OrthoDB" id="5168853at2"/>
<dbReference type="Proteomes" id="UP000433493">
    <property type="component" value="Unassembled WGS sequence"/>
</dbReference>
<dbReference type="SUPFAM" id="SSF51905">
    <property type="entry name" value="FAD/NAD(P)-binding domain"/>
    <property type="match status" value="2"/>
</dbReference>
<evidence type="ECO:0000256" key="6">
    <source>
        <dbReference type="ARBA" id="ARBA00023002"/>
    </source>
</evidence>
<reference evidence="8 9" key="1">
    <citation type="submission" date="2019-09" db="EMBL/GenBank/DDBJ databases">
        <title>Phylogeny of genus Pseudoclavibacter and closely related genus.</title>
        <authorList>
            <person name="Li Y."/>
        </authorList>
    </citation>
    <scope>NUCLEOTIDE SEQUENCE [LARGE SCALE GENOMIC DNA]</scope>
    <source>
        <strain evidence="8 9">KCTC 13959</strain>
    </source>
</reference>
<keyword evidence="5" id="KW-0521">NADP</keyword>
<dbReference type="PANTHER" id="PTHR43098">
    <property type="entry name" value="L-ORNITHINE N(5)-MONOOXYGENASE-RELATED"/>
    <property type="match status" value="1"/>
</dbReference>
<dbReference type="AlphaFoldDB" id="A0A7J5BFR0"/>
<dbReference type="GO" id="GO:0004499">
    <property type="term" value="F:N,N-dimethylaniline monooxygenase activity"/>
    <property type="evidence" value="ECO:0007669"/>
    <property type="project" value="InterPro"/>
</dbReference>
<dbReference type="RefSeq" id="WP_158051123.1">
    <property type="nucleotide sequence ID" value="NZ_WBKB01000001.1"/>
</dbReference>
<keyword evidence="6" id="KW-0560">Oxidoreductase</keyword>
<sequence length="549" mass="61021">MSGAQQVDAVVVGAGFAGLYMLKRLRERGLNSVLLERGAGVGGTWYWNRYPGAKCDVESPFYSMSFDDPALDQEWEWSTRYPDQAELMSFMNHVADRFNLREDIRLESSVESATFDESSNTWSVTYRGPDGEKTLESRFFILATGCLSVPNVPKFEGLENFKGSVYHTGDWPHEEVDFTGLRVGVIGTGSSGVQLIPEVAKEASELKVFQRTANYSVPANNGPLTAEKLAKVKEEFPEIREKMRNTGTGMPTPDPTELVSNTPDEVVRKVFEDHWTLGSFAIQNTFADLAINQESNDKLAHFIHEKIDGIVEDPEVAEKLKAREYPVGSKRICVDSNYYETFNRSNVELVDVKSDPITSITETGVATQNKEYELDALVLATGFDAMTGAIMNIDIQGRDGKRIQEYWDAGPLTYLGLSVAGFPNMFSLAGPGSPSVLTNVVAAIEQHVEWVDEHIGYLDEHDFATSEAHPDYEREWVDHVNEIANMTLFLKGASWYLGANVPGKPRVFMPYAGGLKAYRDRCEEIAANGYEGFQLVKRDANAMSLSGAR</sequence>
<keyword evidence="7" id="KW-0503">Monooxygenase</keyword>
<comment type="similarity">
    <text evidence="2">Belongs to the FAD-binding monooxygenase family.</text>
</comment>
<keyword evidence="4" id="KW-0274">FAD</keyword>
<evidence type="ECO:0000256" key="7">
    <source>
        <dbReference type="ARBA" id="ARBA00023033"/>
    </source>
</evidence>
<dbReference type="Pfam" id="PF00743">
    <property type="entry name" value="FMO-like"/>
    <property type="match status" value="1"/>
</dbReference>
<evidence type="ECO:0000256" key="5">
    <source>
        <dbReference type="ARBA" id="ARBA00022857"/>
    </source>
</evidence>
<evidence type="ECO:0000313" key="9">
    <source>
        <dbReference type="Proteomes" id="UP000433493"/>
    </source>
</evidence>
<evidence type="ECO:0000313" key="8">
    <source>
        <dbReference type="EMBL" id="KAB1645113.1"/>
    </source>
</evidence>
<dbReference type="GO" id="GO:0050661">
    <property type="term" value="F:NADP binding"/>
    <property type="evidence" value="ECO:0007669"/>
    <property type="project" value="InterPro"/>
</dbReference>
<evidence type="ECO:0000256" key="4">
    <source>
        <dbReference type="ARBA" id="ARBA00022827"/>
    </source>
</evidence>
<keyword evidence="3" id="KW-0285">Flavoprotein</keyword>
<organism evidence="8 9">
    <name type="scientific">Gulosibacter chungangensis</name>
    <dbReference type="NCBI Taxonomy" id="979746"/>
    <lineage>
        <taxon>Bacteria</taxon>
        <taxon>Bacillati</taxon>
        <taxon>Actinomycetota</taxon>
        <taxon>Actinomycetes</taxon>
        <taxon>Micrococcales</taxon>
        <taxon>Microbacteriaceae</taxon>
        <taxon>Gulosibacter</taxon>
    </lineage>
</organism>
<protein>
    <submittedName>
        <fullName evidence="8">NAD(P)/FAD-dependent oxidoreductase</fullName>
    </submittedName>
</protein>
<dbReference type="EMBL" id="WBKB01000001">
    <property type="protein sequence ID" value="KAB1645113.1"/>
    <property type="molecule type" value="Genomic_DNA"/>
</dbReference>
<dbReference type="InterPro" id="IPR036188">
    <property type="entry name" value="FAD/NAD-bd_sf"/>
</dbReference>
<proteinExistence type="inferred from homology"/>
<comment type="cofactor">
    <cofactor evidence="1">
        <name>FAD</name>
        <dbReference type="ChEBI" id="CHEBI:57692"/>
    </cofactor>
</comment>
<evidence type="ECO:0000256" key="1">
    <source>
        <dbReference type="ARBA" id="ARBA00001974"/>
    </source>
</evidence>
<name>A0A7J5BFR0_9MICO</name>
<evidence type="ECO:0000256" key="3">
    <source>
        <dbReference type="ARBA" id="ARBA00022630"/>
    </source>
</evidence>
<comment type="caution">
    <text evidence="8">The sequence shown here is derived from an EMBL/GenBank/DDBJ whole genome shotgun (WGS) entry which is preliminary data.</text>
</comment>
<dbReference type="InterPro" id="IPR050775">
    <property type="entry name" value="FAD-binding_Monooxygenases"/>
</dbReference>
<dbReference type="InterPro" id="IPR020946">
    <property type="entry name" value="Flavin_mOase-like"/>
</dbReference>
<dbReference type="PRINTS" id="PR00411">
    <property type="entry name" value="PNDRDTASEI"/>
</dbReference>
<dbReference type="Gene3D" id="3.50.50.60">
    <property type="entry name" value="FAD/NAD(P)-binding domain"/>
    <property type="match status" value="2"/>
</dbReference>
<evidence type="ECO:0000256" key="2">
    <source>
        <dbReference type="ARBA" id="ARBA00010139"/>
    </source>
</evidence>
<accession>A0A7J5BFR0</accession>
<gene>
    <name evidence="8" type="ORF">F8O05_02325</name>
</gene>
<dbReference type="PANTHER" id="PTHR43098:SF3">
    <property type="entry name" value="L-ORNITHINE N(5)-MONOOXYGENASE-RELATED"/>
    <property type="match status" value="1"/>
</dbReference>
<dbReference type="GO" id="GO:0050660">
    <property type="term" value="F:flavin adenine dinucleotide binding"/>
    <property type="evidence" value="ECO:0007669"/>
    <property type="project" value="InterPro"/>
</dbReference>
<keyword evidence="9" id="KW-1185">Reference proteome</keyword>